<feature type="transmembrane region" description="Helical" evidence="1">
    <location>
        <begin position="106"/>
        <end position="124"/>
    </location>
</feature>
<gene>
    <name evidence="2" type="ORF">NCTC12742_01477</name>
</gene>
<dbReference type="RefSeq" id="WP_004283894.1">
    <property type="nucleotide sequence ID" value="NZ_CAUJRG010000001.1"/>
</dbReference>
<sequence>MFVTLLLVTFLLAFAVSFAVMKLFSRPLHAIVHRIIDDPIHEAWVRYIKFALMVVGVSAGVRIYELEKYITPLRRVSDDKNEVIQLTTERWILEIYRTVIESLQGIAWMLLLFFVFALIGYVVVRLGEKRSNRLP</sequence>
<evidence type="ECO:0000313" key="2">
    <source>
        <dbReference type="EMBL" id="VEJ51579.1"/>
    </source>
</evidence>
<evidence type="ECO:0000313" key="3">
    <source>
        <dbReference type="Proteomes" id="UP000272771"/>
    </source>
</evidence>
<keyword evidence="1" id="KW-0812">Transmembrane</keyword>
<reference evidence="2 3" key="1">
    <citation type="submission" date="2018-12" db="EMBL/GenBank/DDBJ databases">
        <authorList>
            <consortium name="Pathogen Informatics"/>
        </authorList>
    </citation>
    <scope>NUCLEOTIDE SEQUENCE [LARGE SCALE GENOMIC DNA]</scope>
    <source>
        <strain evidence="2 3">NCTC12742</strain>
    </source>
</reference>
<feature type="transmembrane region" description="Helical" evidence="1">
    <location>
        <begin position="43"/>
        <end position="64"/>
    </location>
</feature>
<name>A0A3S5C4C5_9NEIS</name>
<dbReference type="OrthoDB" id="2111593at2"/>
<keyword evidence="3" id="KW-1185">Reference proteome</keyword>
<dbReference type="Proteomes" id="UP000272771">
    <property type="component" value="Chromosome"/>
</dbReference>
<dbReference type="EMBL" id="LR134533">
    <property type="protein sequence ID" value="VEJ51579.1"/>
    <property type="molecule type" value="Genomic_DNA"/>
</dbReference>
<keyword evidence="1" id="KW-1133">Transmembrane helix</keyword>
<dbReference type="STRING" id="28091.SAMEA3174300_00037"/>
<protein>
    <recommendedName>
        <fullName evidence="4">Integral membrane protein</fullName>
    </recommendedName>
</protein>
<dbReference type="AlphaFoldDB" id="A0A3S5C4C5"/>
<evidence type="ECO:0000256" key="1">
    <source>
        <dbReference type="SAM" id="Phobius"/>
    </source>
</evidence>
<proteinExistence type="predicted"/>
<keyword evidence="1" id="KW-0472">Membrane</keyword>
<evidence type="ECO:0008006" key="4">
    <source>
        <dbReference type="Google" id="ProtNLM"/>
    </source>
</evidence>
<accession>A0A3S5C4C5</accession>
<dbReference type="KEGG" id="nwe:SAMEA3174300_0037"/>
<organism evidence="2 3">
    <name type="scientific">Neisseria weaveri</name>
    <dbReference type="NCBI Taxonomy" id="28091"/>
    <lineage>
        <taxon>Bacteria</taxon>
        <taxon>Pseudomonadati</taxon>
        <taxon>Pseudomonadota</taxon>
        <taxon>Betaproteobacteria</taxon>
        <taxon>Neisseriales</taxon>
        <taxon>Neisseriaceae</taxon>
        <taxon>Neisseria</taxon>
    </lineage>
</organism>